<dbReference type="InterPro" id="IPR003593">
    <property type="entry name" value="AAA+_ATPase"/>
</dbReference>
<dbReference type="GO" id="GO:0035435">
    <property type="term" value="P:phosphate ion transmembrane transport"/>
    <property type="evidence" value="ECO:0007669"/>
    <property type="project" value="InterPro"/>
</dbReference>
<dbReference type="GO" id="GO:0016020">
    <property type="term" value="C:membrane"/>
    <property type="evidence" value="ECO:0007669"/>
    <property type="project" value="InterPro"/>
</dbReference>
<dbReference type="CDD" id="cd00291">
    <property type="entry name" value="SirA_YedF_YeeD"/>
    <property type="match status" value="1"/>
</dbReference>
<dbReference type="PROSITE" id="PS50893">
    <property type="entry name" value="ABC_TRANSPORTER_2"/>
    <property type="match status" value="1"/>
</dbReference>
<dbReference type="GO" id="GO:0016887">
    <property type="term" value="F:ATP hydrolysis activity"/>
    <property type="evidence" value="ECO:0007669"/>
    <property type="project" value="InterPro"/>
</dbReference>
<dbReference type="Gene3D" id="3.30.110.40">
    <property type="entry name" value="TusA-like domain"/>
    <property type="match status" value="1"/>
</dbReference>
<feature type="domain" description="ABC transporter" evidence="3">
    <location>
        <begin position="5"/>
        <end position="246"/>
    </location>
</feature>
<proteinExistence type="predicted"/>
<dbReference type="AlphaFoldDB" id="A0A284VU63"/>
<dbReference type="GO" id="GO:0005315">
    <property type="term" value="F:phosphate transmembrane transporter activity"/>
    <property type="evidence" value="ECO:0007669"/>
    <property type="project" value="InterPro"/>
</dbReference>
<dbReference type="PANTHER" id="PTHR43423">
    <property type="entry name" value="ABC TRANSPORTER I FAMILY MEMBER 17"/>
    <property type="match status" value="1"/>
</dbReference>
<dbReference type="Pfam" id="PF01206">
    <property type="entry name" value="TusA"/>
    <property type="match status" value="1"/>
</dbReference>
<reference evidence="5" key="1">
    <citation type="submission" date="2017-06" db="EMBL/GenBank/DDBJ databases">
        <authorList>
            <person name="Cremers G."/>
        </authorList>
    </citation>
    <scope>NUCLEOTIDE SEQUENCE [LARGE SCALE GENOMIC DNA]</scope>
</reference>
<dbReference type="STRING" id="1392998.ANME2D_03472"/>
<dbReference type="InterPro" id="IPR036868">
    <property type="entry name" value="TusA-like_sf"/>
</dbReference>
<organism evidence="4 5">
    <name type="scientific">Candidatus Methanoperedens nitratireducens</name>
    <dbReference type="NCBI Taxonomy" id="1392998"/>
    <lineage>
        <taxon>Archaea</taxon>
        <taxon>Methanobacteriati</taxon>
        <taxon>Methanobacteriota</taxon>
        <taxon>Stenosarchaea group</taxon>
        <taxon>Methanomicrobia</taxon>
        <taxon>Methanosarcinales</taxon>
        <taxon>ANME-2 cluster</taxon>
        <taxon>Candidatus Methanoperedentaceae</taxon>
        <taxon>Candidatus Methanoperedens</taxon>
    </lineage>
</organism>
<dbReference type="EC" id="3.6.3.27" evidence="4"/>
<dbReference type="SUPFAM" id="SSF52540">
    <property type="entry name" value="P-loop containing nucleoside triphosphate hydrolases"/>
    <property type="match status" value="1"/>
</dbReference>
<protein>
    <submittedName>
        <fullName evidence="4">Phosphate transporter subunit ATP-binding component of ABC superfamily (Modular protein)</fullName>
        <ecNumber evidence="4">3.6.3.27</ecNumber>
    </submittedName>
</protein>
<gene>
    <name evidence="4" type="ORF">MNV_920002</name>
</gene>
<evidence type="ECO:0000313" key="4">
    <source>
        <dbReference type="EMBL" id="SNQ62835.1"/>
    </source>
</evidence>
<name>A0A284VU63_9EURY</name>
<keyword evidence="4" id="KW-0378">Hydrolase</keyword>
<dbReference type="InterPro" id="IPR005670">
    <property type="entry name" value="PstB-like"/>
</dbReference>
<dbReference type="InterPro" id="IPR027417">
    <property type="entry name" value="P-loop_NTPase"/>
</dbReference>
<keyword evidence="2 4" id="KW-0067">ATP-binding</keyword>
<dbReference type="PANTHER" id="PTHR43423:SF1">
    <property type="entry name" value="ABC TRANSPORTER I FAMILY MEMBER 17"/>
    <property type="match status" value="1"/>
</dbReference>
<accession>A0A284VU63</accession>
<dbReference type="Gene3D" id="3.40.50.300">
    <property type="entry name" value="P-loop containing nucleotide triphosphate hydrolases"/>
    <property type="match status" value="1"/>
</dbReference>
<keyword evidence="5" id="KW-1185">Reference proteome</keyword>
<dbReference type="EMBL" id="FZMP01000243">
    <property type="protein sequence ID" value="SNQ62835.1"/>
    <property type="molecule type" value="Genomic_DNA"/>
</dbReference>
<dbReference type="SMART" id="SM00382">
    <property type="entry name" value="AAA"/>
    <property type="match status" value="1"/>
</dbReference>
<dbReference type="Proteomes" id="UP000218615">
    <property type="component" value="Unassembled WGS sequence"/>
</dbReference>
<keyword evidence="1" id="KW-0547">Nucleotide-binding</keyword>
<evidence type="ECO:0000256" key="1">
    <source>
        <dbReference type="ARBA" id="ARBA00022741"/>
    </source>
</evidence>
<sequence>MKSHISIKNLNAFYGDHAALRNITVEIPEKQITAIIGPSGCGKSTFLKCFNRLIDLTDGARASGKIMLGDVDVLNGSVDITDVRRRMGLLPQRPNLLPMSIYDNIAYGPRLHGTKDKKKLDQLVEKYLKIAGLWEEVKDRLKSPASKLSIGQQQRLCLARGLAVEPEIILCDEPTSALDPVSSQHIEQQLLELKKDYTIVIVTHNIHQAMRLADYVIHLYLGELVEHGPASEVLENPKEERTRAYINGTFHTDLKVDTELNLKGNVCPYNFVYAKQALHNLEKGKILKVIVDDPMAVTEVPRGMEADGHGVLRARQINKTDWEIVIQKKE</sequence>
<dbReference type="InterPro" id="IPR003439">
    <property type="entry name" value="ABC_transporter-like_ATP-bd"/>
</dbReference>
<evidence type="ECO:0000256" key="2">
    <source>
        <dbReference type="ARBA" id="ARBA00022840"/>
    </source>
</evidence>
<dbReference type="CDD" id="cd03260">
    <property type="entry name" value="ABC_PstB_phosphate_transporter"/>
    <property type="match status" value="1"/>
</dbReference>
<dbReference type="SUPFAM" id="SSF64307">
    <property type="entry name" value="SirA-like"/>
    <property type="match status" value="1"/>
</dbReference>
<dbReference type="Pfam" id="PF00005">
    <property type="entry name" value="ABC_tran"/>
    <property type="match status" value="1"/>
</dbReference>
<dbReference type="OrthoDB" id="31298at2157"/>
<dbReference type="GO" id="GO:0005524">
    <property type="term" value="F:ATP binding"/>
    <property type="evidence" value="ECO:0007669"/>
    <property type="project" value="UniProtKB-KW"/>
</dbReference>
<evidence type="ECO:0000313" key="5">
    <source>
        <dbReference type="Proteomes" id="UP000218615"/>
    </source>
</evidence>
<evidence type="ECO:0000259" key="3">
    <source>
        <dbReference type="PROSITE" id="PS50893"/>
    </source>
</evidence>
<dbReference type="NCBIfam" id="TIGR00972">
    <property type="entry name" value="3a0107s01c2"/>
    <property type="match status" value="1"/>
</dbReference>
<dbReference type="InterPro" id="IPR001455">
    <property type="entry name" value="TusA-like"/>
</dbReference>